<organism evidence="3 4">
    <name type="scientific">Novosphingobium anseongense</name>
    <dbReference type="NCBI Taxonomy" id="3133436"/>
    <lineage>
        <taxon>Bacteria</taxon>
        <taxon>Pseudomonadati</taxon>
        <taxon>Pseudomonadota</taxon>
        <taxon>Alphaproteobacteria</taxon>
        <taxon>Sphingomonadales</taxon>
        <taxon>Sphingomonadaceae</taxon>
        <taxon>Novosphingobium</taxon>
    </lineage>
</organism>
<dbReference type="Pfam" id="PF00067">
    <property type="entry name" value="p450"/>
    <property type="match status" value="1"/>
</dbReference>
<comment type="similarity">
    <text evidence="1 2">Belongs to the cytochrome P450 family.</text>
</comment>
<gene>
    <name evidence="3" type="ORF">WG901_14770</name>
</gene>
<dbReference type="SUPFAM" id="SSF48264">
    <property type="entry name" value="Cytochrome P450"/>
    <property type="match status" value="1"/>
</dbReference>
<dbReference type="PRINTS" id="PR00385">
    <property type="entry name" value="P450"/>
</dbReference>
<keyword evidence="2" id="KW-0408">Iron</keyword>
<protein>
    <submittedName>
        <fullName evidence="3">Cytochrome P450</fullName>
    </submittedName>
</protein>
<keyword evidence="4" id="KW-1185">Reference proteome</keyword>
<evidence type="ECO:0000313" key="4">
    <source>
        <dbReference type="Proteomes" id="UP001361239"/>
    </source>
</evidence>
<sequence length="407" mass="46384">MQALADLDLYHLRWEEPAFAADPLPEFAKARAQHPWIAKCDAGYVVFDYQAIRALYIQDDHMRPSFDGVVDIMGCKGSPWGRFAEEQMLALPSREHAVLRRAFALKFSPRYANSLRPVMQEAIERLLDEWTPRERIDFEEFASYYPISVTARMAGAPVSVIPGLRQSMETLGLAFSMDPTRVPALDKAFLHMDDFASTLLAEREANPQPEGSEPDLLDMLLEAGRENDISRRQIVDLLIFLFVAGYDTSKNVLTYMMTLMIEQPDIYRRCAEDIEYCRKVVEETLRFFNPGTSFRCTATDVEYREVLIPKDTMLFFPLSISGHDPNVFDRPDAFDPDRTIVAEKRHIAFGLGKHMCLGQYIARTQLQEGIHAIAKRMLEPRFAGEIGWRPFPGVWGMKGLPIAFTAA</sequence>
<dbReference type="InterPro" id="IPR017972">
    <property type="entry name" value="Cyt_P450_CS"/>
</dbReference>
<keyword evidence="2" id="KW-0560">Oxidoreductase</keyword>
<dbReference type="EMBL" id="JBBHJZ010000003">
    <property type="protein sequence ID" value="MEJ5977910.1"/>
    <property type="molecule type" value="Genomic_DNA"/>
</dbReference>
<dbReference type="InterPro" id="IPR002397">
    <property type="entry name" value="Cyt_P450_B"/>
</dbReference>
<evidence type="ECO:0000256" key="2">
    <source>
        <dbReference type="RuleBase" id="RU000461"/>
    </source>
</evidence>
<keyword evidence="2" id="KW-0479">Metal-binding</keyword>
<dbReference type="Proteomes" id="UP001361239">
    <property type="component" value="Unassembled WGS sequence"/>
</dbReference>
<dbReference type="RefSeq" id="WP_339587857.1">
    <property type="nucleotide sequence ID" value="NZ_JBBHJZ010000003.1"/>
</dbReference>
<dbReference type="Gene3D" id="1.10.630.10">
    <property type="entry name" value="Cytochrome P450"/>
    <property type="match status" value="1"/>
</dbReference>
<accession>A0ABU8RXT8</accession>
<name>A0ABU8RXT8_9SPHN</name>
<reference evidence="3 4" key="1">
    <citation type="submission" date="2024-03" db="EMBL/GenBank/DDBJ databases">
        <authorList>
            <person name="Jo J.-H."/>
        </authorList>
    </citation>
    <scope>NUCLEOTIDE SEQUENCE [LARGE SCALE GENOMIC DNA]</scope>
    <source>
        <strain evidence="3 4">PS1R-30</strain>
    </source>
</reference>
<dbReference type="PANTHER" id="PTHR46696:SF1">
    <property type="entry name" value="CYTOCHROME P450 YJIB-RELATED"/>
    <property type="match status" value="1"/>
</dbReference>
<dbReference type="PROSITE" id="PS00086">
    <property type="entry name" value="CYTOCHROME_P450"/>
    <property type="match status" value="1"/>
</dbReference>
<evidence type="ECO:0000313" key="3">
    <source>
        <dbReference type="EMBL" id="MEJ5977910.1"/>
    </source>
</evidence>
<dbReference type="PRINTS" id="PR00359">
    <property type="entry name" value="BP450"/>
</dbReference>
<keyword evidence="2" id="KW-0503">Monooxygenase</keyword>
<dbReference type="InterPro" id="IPR001128">
    <property type="entry name" value="Cyt_P450"/>
</dbReference>
<proteinExistence type="inferred from homology"/>
<evidence type="ECO:0000256" key="1">
    <source>
        <dbReference type="ARBA" id="ARBA00010617"/>
    </source>
</evidence>
<keyword evidence="2" id="KW-0349">Heme</keyword>
<dbReference type="InterPro" id="IPR036396">
    <property type="entry name" value="Cyt_P450_sf"/>
</dbReference>
<comment type="caution">
    <text evidence="3">The sequence shown here is derived from an EMBL/GenBank/DDBJ whole genome shotgun (WGS) entry which is preliminary data.</text>
</comment>
<dbReference type="PANTHER" id="PTHR46696">
    <property type="entry name" value="P450, PUTATIVE (EUROFUNG)-RELATED"/>
    <property type="match status" value="1"/>
</dbReference>